<evidence type="ECO:0000256" key="1">
    <source>
        <dbReference type="ARBA" id="ARBA00022679"/>
    </source>
</evidence>
<keyword evidence="1" id="KW-0808">Transferase</keyword>
<dbReference type="PROSITE" id="PS51186">
    <property type="entry name" value="GNAT"/>
    <property type="match status" value="2"/>
</dbReference>
<comment type="caution">
    <text evidence="4">The sequence shown here is derived from an EMBL/GenBank/DDBJ whole genome shotgun (WGS) entry which is preliminary data.</text>
</comment>
<protein>
    <recommendedName>
        <fullName evidence="3">N-acetyltransferase domain-containing protein</fullName>
    </recommendedName>
</protein>
<dbReference type="SUPFAM" id="SSF55729">
    <property type="entry name" value="Acyl-CoA N-acyltransferases (Nat)"/>
    <property type="match status" value="2"/>
</dbReference>
<feature type="domain" description="N-acetyltransferase" evidence="3">
    <location>
        <begin position="162"/>
        <end position="331"/>
    </location>
</feature>
<dbReference type="InterPro" id="IPR050832">
    <property type="entry name" value="Bact_Acetyltransf"/>
</dbReference>
<dbReference type="AlphaFoldDB" id="A0A917T1W8"/>
<reference evidence="4" key="2">
    <citation type="submission" date="2020-09" db="EMBL/GenBank/DDBJ databases">
        <authorList>
            <person name="Sun Q."/>
            <person name="Ohkuma M."/>
        </authorList>
    </citation>
    <scope>NUCLEOTIDE SEQUENCE</scope>
    <source>
        <strain evidence="4">JCM 19831</strain>
    </source>
</reference>
<proteinExistence type="predicted"/>
<dbReference type="GO" id="GO:0016747">
    <property type="term" value="F:acyltransferase activity, transferring groups other than amino-acyl groups"/>
    <property type="evidence" value="ECO:0007669"/>
    <property type="project" value="InterPro"/>
</dbReference>
<dbReference type="Pfam" id="PF00583">
    <property type="entry name" value="Acetyltransf_1"/>
    <property type="match status" value="2"/>
</dbReference>
<name>A0A917T1W8_9ACTN</name>
<dbReference type="Gene3D" id="3.40.630.30">
    <property type="match status" value="2"/>
</dbReference>
<dbReference type="EMBL" id="BMPI01000003">
    <property type="protein sequence ID" value="GGM07626.1"/>
    <property type="molecule type" value="Genomic_DNA"/>
</dbReference>
<dbReference type="RefSeq" id="WP_308429341.1">
    <property type="nucleotide sequence ID" value="NZ_BMPI01000003.1"/>
</dbReference>
<dbReference type="CDD" id="cd04301">
    <property type="entry name" value="NAT_SF"/>
    <property type="match status" value="1"/>
</dbReference>
<accession>A0A917T1W8</accession>
<evidence type="ECO:0000259" key="3">
    <source>
        <dbReference type="PROSITE" id="PS51186"/>
    </source>
</evidence>
<feature type="domain" description="N-acetyltransferase" evidence="3">
    <location>
        <begin position="1"/>
        <end position="138"/>
    </location>
</feature>
<keyword evidence="2" id="KW-0012">Acyltransferase</keyword>
<evidence type="ECO:0000313" key="4">
    <source>
        <dbReference type="EMBL" id="GGM07626.1"/>
    </source>
</evidence>
<dbReference type="InterPro" id="IPR000182">
    <property type="entry name" value="GNAT_dom"/>
</dbReference>
<evidence type="ECO:0000313" key="5">
    <source>
        <dbReference type="Proteomes" id="UP000642070"/>
    </source>
</evidence>
<evidence type="ECO:0000256" key="2">
    <source>
        <dbReference type="ARBA" id="ARBA00023315"/>
    </source>
</evidence>
<gene>
    <name evidence="4" type="ORF">GCM10007977_005840</name>
</gene>
<organism evidence="4 5">
    <name type="scientific">Dactylosporangium sucinum</name>
    <dbReference type="NCBI Taxonomy" id="1424081"/>
    <lineage>
        <taxon>Bacteria</taxon>
        <taxon>Bacillati</taxon>
        <taxon>Actinomycetota</taxon>
        <taxon>Actinomycetes</taxon>
        <taxon>Micromonosporales</taxon>
        <taxon>Micromonosporaceae</taxon>
        <taxon>Dactylosporangium</taxon>
    </lineage>
</organism>
<dbReference type="Proteomes" id="UP000642070">
    <property type="component" value="Unassembled WGS sequence"/>
</dbReference>
<sequence length="331" mass="34860">MFVRSGTGTDLPWISSILTASYGATTVVTGDRIRNAAELPALVAENDTGPVGLLTYAAGPGGLEVVTIDTLVRRIGAGTALLAAARDLAAAAGLRRVWLITTNDNLDALRFYQRRGMRIAHVRPGAVDRARHHKPAIPVTGSYGIALHDELELELPTSPPGPSVRPAGLPDVPAVLAMLDGATRWLVSLGRTGQWGTSPHSANPRRRAQLTSWACTGGLWLAELAGRPVGALAVGAAPDYVPAAADPELYVNLLVTDRAHRGAGLGTALLDHALRLAVARGVAALRVDCYAGDDRALVAWYERQGFTATDPFTVALPDGSSWPGQVLARRF</sequence>
<dbReference type="InterPro" id="IPR016181">
    <property type="entry name" value="Acyl_CoA_acyltransferase"/>
</dbReference>
<keyword evidence="5" id="KW-1185">Reference proteome</keyword>
<reference evidence="4" key="1">
    <citation type="journal article" date="2014" name="Int. J. Syst. Evol. Microbiol.">
        <title>Complete genome sequence of Corynebacterium casei LMG S-19264T (=DSM 44701T), isolated from a smear-ripened cheese.</title>
        <authorList>
            <consortium name="US DOE Joint Genome Institute (JGI-PGF)"/>
            <person name="Walter F."/>
            <person name="Albersmeier A."/>
            <person name="Kalinowski J."/>
            <person name="Ruckert C."/>
        </authorList>
    </citation>
    <scope>NUCLEOTIDE SEQUENCE</scope>
    <source>
        <strain evidence="4">JCM 19831</strain>
    </source>
</reference>
<dbReference type="PANTHER" id="PTHR43877">
    <property type="entry name" value="AMINOALKYLPHOSPHONATE N-ACETYLTRANSFERASE-RELATED-RELATED"/>
    <property type="match status" value="1"/>
</dbReference>